<dbReference type="Pfam" id="PF06985">
    <property type="entry name" value="HET"/>
    <property type="match status" value="1"/>
</dbReference>
<dbReference type="AlphaFoldDB" id="A0AAE1BZ03"/>
<keyword evidence="3" id="KW-1185">Reference proteome</keyword>
<gene>
    <name evidence="2" type="ORF">LTR78_007179</name>
</gene>
<dbReference type="Proteomes" id="UP001274830">
    <property type="component" value="Unassembled WGS sequence"/>
</dbReference>
<sequence length="743" mass="83292">MAPSTLAAEAADGFVHQPLEHPATSIRLCKLEPAEHRDSDIECTIFTTPLDGAPPYVAVSYTWGDARVQRTIQINGKALSVGYNSWEVLWQLRLHSEHGALFWMDMLCIDQTNDAEKSIQVGLMGAIYRNATFVFAGVGAHGEDSEFLAEQIHLYIAYIGQRRKESAAAEPRILTQPCNVCGPMPPSTSLMVYCDSCDLVSCKEHWDDVFRLHKEESGHGQVVETDYTNPGASPVHCDRCRQPGGKQWYEHVGGTGQLCPKCYHDNLPPAADHHQTYQQRDRWGFTQGDVKWYYNLRHGLETWLWFTELRASAHQRINTALKAFSLRTYFTRLWVVQEVALSRYVIMACGDEIFPVAEFDALYRDSNEAVECGLGRNFLVPGYAAGGIEAGHPAQSPSSGIAELVFTFAEWQCFDARDRLFALLAMADQSSISGITPDYIKSAVSVVMQLLRQICIDGVYFDIPNEETIMEELFAIVASFRLEFSQHEISALLTARVCHRQSCRVPYSQPVLGAKPSDRTQVRISARVRTFFPVQEDENGKLWAPLHRTKEEIDPAQWTLAVRTAFRQACQRAEDSFCGIHSRGEILAIATGSVKSGDIVLSFGNNKNNFGNHFSGLHTPCAGLVVRQTTSERYLIVGQIIFDLEVEPLPDALLSDAERGRVTGPSYAPDVVWEVHFDPEDLMLFIVQDLVYYQAPRAHDRPTMLDCTVRPEYTVKRLETSVTSDTFSSYATRSRQPAALPVE</sequence>
<name>A0AAE1BZ03_9PEZI</name>
<dbReference type="PANTHER" id="PTHR24148:SF73">
    <property type="entry name" value="HET DOMAIN PROTEIN (AFU_ORTHOLOGUE AFUA_8G01020)"/>
    <property type="match status" value="1"/>
</dbReference>
<dbReference type="PANTHER" id="PTHR24148">
    <property type="entry name" value="ANKYRIN REPEAT DOMAIN-CONTAINING PROTEIN 39 HOMOLOG-RELATED"/>
    <property type="match status" value="1"/>
</dbReference>
<dbReference type="InterPro" id="IPR052895">
    <property type="entry name" value="HetReg/Transcr_Mod"/>
</dbReference>
<dbReference type="InterPro" id="IPR010730">
    <property type="entry name" value="HET"/>
</dbReference>
<protein>
    <recommendedName>
        <fullName evidence="1">Heterokaryon incompatibility domain-containing protein</fullName>
    </recommendedName>
</protein>
<evidence type="ECO:0000313" key="3">
    <source>
        <dbReference type="Proteomes" id="UP001274830"/>
    </source>
</evidence>
<evidence type="ECO:0000313" key="2">
    <source>
        <dbReference type="EMBL" id="KAK3673068.1"/>
    </source>
</evidence>
<accession>A0AAE1BZ03</accession>
<dbReference type="EMBL" id="JAUTXT010000028">
    <property type="protein sequence ID" value="KAK3673068.1"/>
    <property type="molecule type" value="Genomic_DNA"/>
</dbReference>
<evidence type="ECO:0000259" key="1">
    <source>
        <dbReference type="Pfam" id="PF06985"/>
    </source>
</evidence>
<feature type="domain" description="Heterokaryon incompatibility" evidence="1">
    <location>
        <begin position="56"/>
        <end position="154"/>
    </location>
</feature>
<comment type="caution">
    <text evidence="2">The sequence shown here is derived from an EMBL/GenBank/DDBJ whole genome shotgun (WGS) entry which is preliminary data.</text>
</comment>
<reference evidence="2" key="1">
    <citation type="submission" date="2023-07" db="EMBL/GenBank/DDBJ databases">
        <title>Black Yeasts Isolated from many extreme environments.</title>
        <authorList>
            <person name="Coleine C."/>
            <person name="Stajich J.E."/>
            <person name="Selbmann L."/>
        </authorList>
    </citation>
    <scope>NUCLEOTIDE SEQUENCE</scope>
    <source>
        <strain evidence="2">CCFEE 5485</strain>
    </source>
</reference>
<proteinExistence type="predicted"/>
<organism evidence="2 3">
    <name type="scientific">Recurvomyces mirabilis</name>
    <dbReference type="NCBI Taxonomy" id="574656"/>
    <lineage>
        <taxon>Eukaryota</taxon>
        <taxon>Fungi</taxon>
        <taxon>Dikarya</taxon>
        <taxon>Ascomycota</taxon>
        <taxon>Pezizomycotina</taxon>
        <taxon>Dothideomycetes</taxon>
        <taxon>Dothideomycetidae</taxon>
        <taxon>Mycosphaerellales</taxon>
        <taxon>Teratosphaeriaceae</taxon>
        <taxon>Recurvomyces</taxon>
    </lineage>
</organism>